<accession>A0AAW1WBP8</accession>
<reference evidence="1 2" key="1">
    <citation type="journal article" date="2023" name="G3 (Bethesda)">
        <title>A chromosome-length genome assembly and annotation of blackberry (Rubus argutus, cv. 'Hillquist').</title>
        <authorList>
            <person name="Bruna T."/>
            <person name="Aryal R."/>
            <person name="Dudchenko O."/>
            <person name="Sargent D.J."/>
            <person name="Mead D."/>
            <person name="Buti M."/>
            <person name="Cavallini A."/>
            <person name="Hytonen T."/>
            <person name="Andres J."/>
            <person name="Pham M."/>
            <person name="Weisz D."/>
            <person name="Mascagni F."/>
            <person name="Usai G."/>
            <person name="Natali L."/>
            <person name="Bassil N."/>
            <person name="Fernandez G.E."/>
            <person name="Lomsadze A."/>
            <person name="Armour M."/>
            <person name="Olukolu B."/>
            <person name="Poorten T."/>
            <person name="Britton C."/>
            <person name="Davik J."/>
            <person name="Ashrafi H."/>
            <person name="Aiden E.L."/>
            <person name="Borodovsky M."/>
            <person name="Worthington M."/>
        </authorList>
    </citation>
    <scope>NUCLEOTIDE SEQUENCE [LARGE SCALE GENOMIC DNA]</scope>
    <source>
        <strain evidence="1">PI 553951</strain>
    </source>
</reference>
<proteinExistence type="predicted"/>
<organism evidence="1 2">
    <name type="scientific">Rubus argutus</name>
    <name type="common">Southern blackberry</name>
    <dbReference type="NCBI Taxonomy" id="59490"/>
    <lineage>
        <taxon>Eukaryota</taxon>
        <taxon>Viridiplantae</taxon>
        <taxon>Streptophyta</taxon>
        <taxon>Embryophyta</taxon>
        <taxon>Tracheophyta</taxon>
        <taxon>Spermatophyta</taxon>
        <taxon>Magnoliopsida</taxon>
        <taxon>eudicotyledons</taxon>
        <taxon>Gunneridae</taxon>
        <taxon>Pentapetalae</taxon>
        <taxon>rosids</taxon>
        <taxon>fabids</taxon>
        <taxon>Rosales</taxon>
        <taxon>Rosaceae</taxon>
        <taxon>Rosoideae</taxon>
        <taxon>Rosoideae incertae sedis</taxon>
        <taxon>Rubus</taxon>
    </lineage>
</organism>
<protein>
    <submittedName>
        <fullName evidence="1">Uncharacterized protein</fullName>
    </submittedName>
</protein>
<sequence>MTRRGGSHGGAELLRGSDIGCKGWARELSGIDGVTDGGCVACWSPFPLVSYWVMRRLERRRRSKAAGQSSLVAAWLVEICDDGMAGCLGLLGWILNWELEDGDDGQLVNCRFGLIEGLIVMNLWNWSRGRDGGCD</sequence>
<dbReference type="Proteomes" id="UP001457282">
    <property type="component" value="Unassembled WGS sequence"/>
</dbReference>
<gene>
    <name evidence="1" type="ORF">M0R45_030533</name>
</gene>
<name>A0AAW1WBP8_RUBAR</name>
<evidence type="ECO:0000313" key="1">
    <source>
        <dbReference type="EMBL" id="KAK9922051.1"/>
    </source>
</evidence>
<dbReference type="AlphaFoldDB" id="A0AAW1WBP8"/>
<keyword evidence="2" id="KW-1185">Reference proteome</keyword>
<evidence type="ECO:0000313" key="2">
    <source>
        <dbReference type="Proteomes" id="UP001457282"/>
    </source>
</evidence>
<dbReference type="EMBL" id="JBEDUW010000006">
    <property type="protein sequence ID" value="KAK9922051.1"/>
    <property type="molecule type" value="Genomic_DNA"/>
</dbReference>
<comment type="caution">
    <text evidence="1">The sequence shown here is derived from an EMBL/GenBank/DDBJ whole genome shotgun (WGS) entry which is preliminary data.</text>
</comment>